<evidence type="ECO:0000256" key="1">
    <source>
        <dbReference type="SAM" id="Phobius"/>
    </source>
</evidence>
<comment type="caution">
    <text evidence="2">The sequence shown here is derived from an EMBL/GenBank/DDBJ whole genome shotgun (WGS) entry which is preliminary data.</text>
</comment>
<feature type="transmembrane region" description="Helical" evidence="1">
    <location>
        <begin position="257"/>
        <end position="278"/>
    </location>
</feature>
<dbReference type="EMBL" id="JARFPL010000001">
    <property type="protein sequence ID" value="MDF0591978.1"/>
    <property type="molecule type" value="Genomic_DNA"/>
</dbReference>
<proteinExistence type="predicted"/>
<feature type="transmembrane region" description="Helical" evidence="1">
    <location>
        <begin position="172"/>
        <end position="193"/>
    </location>
</feature>
<dbReference type="RefSeq" id="WP_316967690.1">
    <property type="nucleotide sequence ID" value="NZ_JARFPL010000001.1"/>
</dbReference>
<protein>
    <submittedName>
        <fullName evidence="2">Uncharacterized protein</fullName>
    </submittedName>
</protein>
<dbReference type="Proteomes" id="UP001215956">
    <property type="component" value="Unassembled WGS sequence"/>
</dbReference>
<reference evidence="2 3" key="1">
    <citation type="submission" date="2023-03" db="EMBL/GenBank/DDBJ databases">
        <title>Whole genome sequencing of Methanotrichaceae archaeon M04Ac.</title>
        <authorList>
            <person name="Khomyakova M.A."/>
            <person name="Merkel A.Y."/>
            <person name="Slobodkin A.I."/>
        </authorList>
    </citation>
    <scope>NUCLEOTIDE SEQUENCE [LARGE SCALE GENOMIC DNA]</scope>
    <source>
        <strain evidence="2 3">M04Ac</strain>
    </source>
</reference>
<feature type="transmembrane region" description="Helical" evidence="1">
    <location>
        <begin position="78"/>
        <end position="110"/>
    </location>
</feature>
<name>A0ABT5XBA5_9EURY</name>
<evidence type="ECO:0000313" key="2">
    <source>
        <dbReference type="EMBL" id="MDF0591978.1"/>
    </source>
</evidence>
<gene>
    <name evidence="2" type="ORF">P0O24_00050</name>
</gene>
<sequence length="279" mass="32425">MNRCKEKYLYAIFTPYRLKNNDLNNCFKSRKILLYIIYNRLSIAFLTAICFGSLAAVISYHDLGFLHDFNDIMFIYDIYVNTIFTFLGVTGAWIASIVLIYIMVGLVLLLRKFLIEIDNLEINTTNSVMKLKNLNRLHMNLLYAYASLMIGLPSLMITFEKNAGKIVFYTDAIYLFLAPVGFFVILFLPGIYIHNIIKISKDQYTDQLLNLIEDMERVICRYEKDSEYINACIAYNAYISTLGRLEKVRTWPVDKESLMKIIVTFMISIISIIGDHFFV</sequence>
<feature type="transmembrane region" description="Helical" evidence="1">
    <location>
        <begin position="140"/>
        <end position="160"/>
    </location>
</feature>
<feature type="transmembrane region" description="Helical" evidence="1">
    <location>
        <begin position="37"/>
        <end position="58"/>
    </location>
</feature>
<keyword evidence="1" id="KW-0812">Transmembrane</keyword>
<accession>A0ABT5XBA5</accession>
<evidence type="ECO:0000313" key="3">
    <source>
        <dbReference type="Proteomes" id="UP001215956"/>
    </source>
</evidence>
<keyword evidence="1" id="KW-0472">Membrane</keyword>
<keyword evidence="3" id="KW-1185">Reference proteome</keyword>
<organism evidence="2 3">
    <name type="scientific">Candidatus Methanocrinis alkalitolerans</name>
    <dbReference type="NCBI Taxonomy" id="3033395"/>
    <lineage>
        <taxon>Archaea</taxon>
        <taxon>Methanobacteriati</taxon>
        <taxon>Methanobacteriota</taxon>
        <taxon>Stenosarchaea group</taxon>
        <taxon>Methanomicrobia</taxon>
        <taxon>Methanotrichales</taxon>
        <taxon>Methanotrichaceae</taxon>
        <taxon>Methanocrinis</taxon>
    </lineage>
</organism>
<keyword evidence="1" id="KW-1133">Transmembrane helix</keyword>